<dbReference type="AlphaFoldDB" id="A0A1G7S0X6"/>
<protein>
    <submittedName>
        <fullName evidence="2">Transcriptional regulator, TetR family</fullName>
    </submittedName>
</protein>
<dbReference type="SUPFAM" id="SSF46689">
    <property type="entry name" value="Homeodomain-like"/>
    <property type="match status" value="1"/>
</dbReference>
<dbReference type="Proteomes" id="UP000198967">
    <property type="component" value="Unassembled WGS sequence"/>
</dbReference>
<evidence type="ECO:0000313" key="3">
    <source>
        <dbReference type="Proteomes" id="UP000198967"/>
    </source>
</evidence>
<dbReference type="RefSeq" id="WP_093084865.1">
    <property type="nucleotide sequence ID" value="NZ_FNBE01000009.1"/>
</dbReference>
<dbReference type="InterPro" id="IPR041669">
    <property type="entry name" value="TetR_C_15"/>
</dbReference>
<dbReference type="STRING" id="366584.SAMN05216377_109202"/>
<evidence type="ECO:0000313" key="2">
    <source>
        <dbReference type="EMBL" id="SDG16668.1"/>
    </source>
</evidence>
<reference evidence="2 3" key="1">
    <citation type="submission" date="2016-10" db="EMBL/GenBank/DDBJ databases">
        <authorList>
            <person name="de Groot N.N."/>
        </authorList>
    </citation>
    <scope>NUCLEOTIDE SEQUENCE [LARGE SCALE GENOMIC DNA]</scope>
    <source>
        <strain evidence="2 3">CGMCC 4.3143</strain>
    </source>
</reference>
<evidence type="ECO:0000259" key="1">
    <source>
        <dbReference type="Pfam" id="PF17918"/>
    </source>
</evidence>
<organism evidence="2 3">
    <name type="scientific">Pseudonocardia oroxyli</name>
    <dbReference type="NCBI Taxonomy" id="366584"/>
    <lineage>
        <taxon>Bacteria</taxon>
        <taxon>Bacillati</taxon>
        <taxon>Actinomycetota</taxon>
        <taxon>Actinomycetes</taxon>
        <taxon>Pseudonocardiales</taxon>
        <taxon>Pseudonocardiaceae</taxon>
        <taxon>Pseudonocardia</taxon>
    </lineage>
</organism>
<proteinExistence type="predicted"/>
<feature type="domain" description="Tetracyclin repressor SlmA-like C-terminal" evidence="1">
    <location>
        <begin position="90"/>
        <end position="197"/>
    </location>
</feature>
<dbReference type="EMBL" id="FNBE01000009">
    <property type="protein sequence ID" value="SDG16668.1"/>
    <property type="molecule type" value="Genomic_DNA"/>
</dbReference>
<dbReference type="Gene3D" id="1.10.357.10">
    <property type="entry name" value="Tetracycline Repressor, domain 2"/>
    <property type="match status" value="1"/>
</dbReference>
<name>A0A1G7S0X6_PSEOR</name>
<sequence length="200" mass="21029">MDAAELRTTGSDGSEHRRAALREAGLAVWADAGWAAVTPAAVGAAAGLSPDDVVAEYPTVDDLLAEIFDEGTEERAAVVLAAMEAAGPRLHARIRACLEAVAGCLAEDPRQGVVLVEAVGHPTLRPRRRTANRGFATLIAGELSRAGVPVEPHELRVAAHFCLGGLAELVLAWQDEGTDVDREALVRHGTLLFEACLTAR</sequence>
<dbReference type="Pfam" id="PF17918">
    <property type="entry name" value="TetR_C_15"/>
    <property type="match status" value="1"/>
</dbReference>
<dbReference type="InterPro" id="IPR009057">
    <property type="entry name" value="Homeodomain-like_sf"/>
</dbReference>
<dbReference type="OrthoDB" id="3574502at2"/>
<accession>A0A1G7S0X6</accession>
<gene>
    <name evidence="2" type="ORF">SAMN05216377_109202</name>
</gene>
<keyword evidence="3" id="KW-1185">Reference proteome</keyword>